<sequence>MRVAETPYETIRVNGRELTVTAELRSTKQDQHLLQVTSGQGDVLLARCLWPVNPEDIEAAHRVAAGVQHEIGALRDNERPELPRVHPELCGPAVLTYGARQQNVTVVVRDFIAGKPIDDLLRGIDAKVDQVRVIIRCLESVLRGLIALHERRVGHFDVRASNVIQPDRQGSPAVLIDLNASQVLRANREARATILYVDPRLAPEEWFGGLADEHSRIDLAQLADGDDLVWLDWYQFGLLIRELLGAASGLSSTNRRYLDEVANHLTSYPSCKRVTASEIHHLLERAKPEFLHPYGVPELVRNAPNDDVESFPDGQVLTKTGVIADIIRHPAFTRLFAVKQLTLLRYVFVGAEHTRAMHMMHCASLAADLMQHMFSDPRFRRTFESRDVRFAIVAALLHDINHFPFLHTFQESAGGVFTNRALFDEVMNSDFAHFAGRAHEPLGDLLRADGIEPERLWRVCYEDRSRQLPDSPVEQFVNSILDSGVDLDKLSYLRLDALFTGVPIGGGIDQARLMRSAIMTPDSYNMEFLAFDMKALPAVESVIHARLANFRSIYWHPRNRALMAMFLHVADSIAMQPSFRTEFLVMSEEEVVKRMNGLYEERTGRPSPMRSFVPLRGAGLYQELYEVPFAEDTKHGEVSRALNNLPVEQRSASQLLELRRAVGAELTRRYPRIGEVDESEVLIDIPSRPMDGRIRSLLSDGRGRAQTISQLSSTARAAEQDFQQLAKSIRVFVAPRLAEAVRAGTGDTEASWLGDLLFEQVSTLRHRQLLT</sequence>
<accession>A0AAE3ZJF9</accession>
<dbReference type="Gene3D" id="1.10.510.10">
    <property type="entry name" value="Transferase(Phosphotransferase) domain 1"/>
    <property type="match status" value="1"/>
</dbReference>
<dbReference type="Proteomes" id="UP001183629">
    <property type="component" value="Unassembled WGS sequence"/>
</dbReference>
<dbReference type="InterPro" id="IPR011009">
    <property type="entry name" value="Kinase-like_dom_sf"/>
</dbReference>
<dbReference type="SUPFAM" id="SSF56112">
    <property type="entry name" value="Protein kinase-like (PK-like)"/>
    <property type="match status" value="1"/>
</dbReference>
<dbReference type="GO" id="GO:0008832">
    <property type="term" value="F:dGTPase activity"/>
    <property type="evidence" value="ECO:0007669"/>
    <property type="project" value="TreeGrafter"/>
</dbReference>
<dbReference type="GO" id="GO:0005524">
    <property type="term" value="F:ATP binding"/>
    <property type="evidence" value="ECO:0007669"/>
    <property type="project" value="InterPro"/>
</dbReference>
<dbReference type="AlphaFoldDB" id="A0AAE3ZJF9"/>
<organism evidence="2 3">
    <name type="scientific">Catenuloplanes niger</name>
    <dbReference type="NCBI Taxonomy" id="587534"/>
    <lineage>
        <taxon>Bacteria</taxon>
        <taxon>Bacillati</taxon>
        <taxon>Actinomycetota</taxon>
        <taxon>Actinomycetes</taxon>
        <taxon>Micromonosporales</taxon>
        <taxon>Micromonosporaceae</taxon>
        <taxon>Catenuloplanes</taxon>
    </lineage>
</organism>
<reference evidence="2 3" key="1">
    <citation type="submission" date="2023-07" db="EMBL/GenBank/DDBJ databases">
        <title>Sequencing the genomes of 1000 actinobacteria strains.</title>
        <authorList>
            <person name="Klenk H.-P."/>
        </authorList>
    </citation>
    <scope>NUCLEOTIDE SEQUENCE [LARGE SCALE GENOMIC DNA]</scope>
    <source>
        <strain evidence="2 3">DSM 44711</strain>
    </source>
</reference>
<dbReference type="InterPro" id="IPR050135">
    <property type="entry name" value="dGTPase-like"/>
</dbReference>
<dbReference type="PROSITE" id="PS50011">
    <property type="entry name" value="PROTEIN_KINASE_DOM"/>
    <property type="match status" value="1"/>
</dbReference>
<dbReference type="EMBL" id="JAVDYC010000001">
    <property type="protein sequence ID" value="MDR7319775.1"/>
    <property type="molecule type" value="Genomic_DNA"/>
</dbReference>
<dbReference type="Gene3D" id="1.10.3210.10">
    <property type="entry name" value="Hypothetical protein af1432"/>
    <property type="match status" value="1"/>
</dbReference>
<dbReference type="PANTHER" id="PTHR11373">
    <property type="entry name" value="DEOXYNUCLEOSIDE TRIPHOSPHATE TRIPHOSPHOHYDROLASE"/>
    <property type="match status" value="1"/>
</dbReference>
<evidence type="ECO:0000313" key="2">
    <source>
        <dbReference type="EMBL" id="MDR7319775.1"/>
    </source>
</evidence>
<keyword evidence="3" id="KW-1185">Reference proteome</keyword>
<comment type="caution">
    <text evidence="2">The sequence shown here is derived from an EMBL/GenBank/DDBJ whole genome shotgun (WGS) entry which is preliminary data.</text>
</comment>
<dbReference type="InterPro" id="IPR000719">
    <property type="entry name" value="Prot_kinase_dom"/>
</dbReference>
<dbReference type="PANTHER" id="PTHR11373:SF4">
    <property type="entry name" value="DEOXYNUCLEOSIDE TRIPHOSPHATE TRIPHOSPHOHYDROLASE SAMHD1"/>
    <property type="match status" value="1"/>
</dbReference>
<name>A0AAE3ZJF9_9ACTN</name>
<protein>
    <submittedName>
        <fullName evidence="2">HD superfamily phosphohydrolase</fullName>
    </submittedName>
</protein>
<proteinExistence type="predicted"/>
<evidence type="ECO:0000259" key="1">
    <source>
        <dbReference type="PROSITE" id="PS50011"/>
    </source>
</evidence>
<feature type="domain" description="Protein kinase" evidence="1">
    <location>
        <begin position="1"/>
        <end position="332"/>
    </location>
</feature>
<dbReference type="GO" id="GO:0006203">
    <property type="term" value="P:dGTP catabolic process"/>
    <property type="evidence" value="ECO:0007669"/>
    <property type="project" value="TreeGrafter"/>
</dbReference>
<dbReference type="GO" id="GO:0004672">
    <property type="term" value="F:protein kinase activity"/>
    <property type="evidence" value="ECO:0007669"/>
    <property type="project" value="InterPro"/>
</dbReference>
<gene>
    <name evidence="2" type="ORF">J2S44_000025</name>
</gene>
<dbReference type="SUPFAM" id="SSF109604">
    <property type="entry name" value="HD-domain/PDEase-like"/>
    <property type="match status" value="1"/>
</dbReference>
<evidence type="ECO:0000313" key="3">
    <source>
        <dbReference type="Proteomes" id="UP001183629"/>
    </source>
</evidence>
<dbReference type="RefSeq" id="WP_310407588.1">
    <property type="nucleotide sequence ID" value="NZ_JAVDYC010000001.1"/>
</dbReference>